<dbReference type="RefSeq" id="WP_225803227.1">
    <property type="nucleotide sequence ID" value="NZ_JBEYXG010000013.1"/>
</dbReference>
<dbReference type="Gene3D" id="3.30.300.20">
    <property type="match status" value="1"/>
</dbReference>
<dbReference type="Gene3D" id="3.40.50.300">
    <property type="entry name" value="P-loop containing nucleotide triphosphate hydrolases"/>
    <property type="match status" value="2"/>
</dbReference>
<sequence length="482" mass="52653">MNDQHDHGALGDAEYAEFMELAAEEGFDVEDVEGAIEEAGHGPLPVLAVVGRPNVGKSTLVNRIIGRREAVVEDKPGVTRDRVTYEAEWAGRRFKVVDTGGWEQDVLGIDASVAAQAEYAIEAADACLFVVDATVGATDTDEAVVKLLRRAGKPVVLAANKVDGQSGEADAAMLWSLGLGEPFPVSSLHGRGTGDLLDEVLKKLPEAPEQRFGNAVGGPRRIALIGRPNVGKSSLLNKVAGEDRVVVNELAGTTRDPVDELIELGGVTWKFVDTAGIRKKVHLQEGADYYASLRTAAAVEKAEVAVILIDTTDNISVQDQRIITMAVESGRAIVIAYNKWDELDEERRYYLEREIETEMQQVAWAPRVNVSAKTGRHMEKLVPAIETALAGWETRVPTGRLNAFLGEIVASHPHPVRGGKQPRILFGTQAGTKPPRFVLFASGFLEAGYRRFIERRLREEFGFEGTPIHISVRVREKRGRKK</sequence>
<evidence type="ECO:0000256" key="4">
    <source>
        <dbReference type="ARBA" id="ARBA00022737"/>
    </source>
</evidence>
<dbReference type="InterPro" id="IPR032859">
    <property type="entry name" value="KH_dom-like"/>
</dbReference>
<dbReference type="Proteomes" id="UP001611339">
    <property type="component" value="Unassembled WGS sequence"/>
</dbReference>
<comment type="subunit">
    <text evidence="8">Associates with the 50S ribosomal subunit.</text>
</comment>
<comment type="caution">
    <text evidence="12">The sequence shown here is derived from an EMBL/GenBank/DDBJ whole genome shotgun (WGS) entry which is preliminary data.</text>
</comment>
<comment type="function">
    <text evidence="8 10">GTPase that plays an essential role in the late steps of ribosome biogenesis.</text>
</comment>
<dbReference type="SMART" id="SM00382">
    <property type="entry name" value="AAA"/>
    <property type="match status" value="2"/>
</dbReference>
<dbReference type="CDD" id="cd01894">
    <property type="entry name" value="EngA1"/>
    <property type="match status" value="1"/>
</dbReference>
<evidence type="ECO:0000256" key="5">
    <source>
        <dbReference type="ARBA" id="ARBA00022741"/>
    </source>
</evidence>
<evidence type="ECO:0000313" key="12">
    <source>
        <dbReference type="EMBL" id="MFI1715978.1"/>
    </source>
</evidence>
<dbReference type="NCBIfam" id="TIGR03594">
    <property type="entry name" value="GTPase_EngA"/>
    <property type="match status" value="1"/>
</dbReference>
<dbReference type="PANTHER" id="PTHR43834:SF6">
    <property type="entry name" value="GTPASE DER"/>
    <property type="match status" value="1"/>
</dbReference>
<dbReference type="EMBL" id="JBIRUI010000009">
    <property type="protein sequence ID" value="MFI1715978.1"/>
    <property type="molecule type" value="Genomic_DNA"/>
</dbReference>
<keyword evidence="13" id="KW-1185">Reference proteome</keyword>
<proteinExistence type="inferred from homology"/>
<dbReference type="NCBIfam" id="NF002828">
    <property type="entry name" value="PRK03003.1"/>
    <property type="match status" value="1"/>
</dbReference>
<evidence type="ECO:0000313" key="13">
    <source>
        <dbReference type="Proteomes" id="UP001611339"/>
    </source>
</evidence>
<dbReference type="Pfam" id="PF01926">
    <property type="entry name" value="MMR_HSR1"/>
    <property type="match status" value="2"/>
</dbReference>
<evidence type="ECO:0000256" key="3">
    <source>
        <dbReference type="ARBA" id="ARBA00022517"/>
    </source>
</evidence>
<feature type="domain" description="EngA-type G" evidence="11">
    <location>
        <begin position="45"/>
        <end position="208"/>
    </location>
</feature>
<gene>
    <name evidence="8 12" type="primary">der</name>
    <name evidence="12" type="ORF">ACH407_20690</name>
</gene>
<evidence type="ECO:0000256" key="1">
    <source>
        <dbReference type="ARBA" id="ARBA00008279"/>
    </source>
</evidence>
<dbReference type="CDD" id="cd01895">
    <property type="entry name" value="EngA2"/>
    <property type="match status" value="1"/>
</dbReference>
<dbReference type="SUPFAM" id="SSF52540">
    <property type="entry name" value="P-loop containing nucleoside triphosphate hydrolases"/>
    <property type="match status" value="2"/>
</dbReference>
<feature type="binding site" evidence="8">
    <location>
        <begin position="51"/>
        <end position="58"/>
    </location>
    <ligand>
        <name>GTP</name>
        <dbReference type="ChEBI" id="CHEBI:37565"/>
        <label>1</label>
    </ligand>
</feature>
<dbReference type="Pfam" id="PF14714">
    <property type="entry name" value="KH_dom-like"/>
    <property type="match status" value="1"/>
</dbReference>
<feature type="binding site" evidence="8">
    <location>
        <begin position="98"/>
        <end position="102"/>
    </location>
    <ligand>
        <name>GTP</name>
        <dbReference type="ChEBI" id="CHEBI:37565"/>
        <label>1</label>
    </ligand>
</feature>
<organism evidence="12 13">
    <name type="scientific">Streptomyces litmocidini</name>
    <dbReference type="NCBI Taxonomy" id="67318"/>
    <lineage>
        <taxon>Bacteria</taxon>
        <taxon>Bacillati</taxon>
        <taxon>Actinomycetota</taxon>
        <taxon>Actinomycetes</taxon>
        <taxon>Kitasatosporales</taxon>
        <taxon>Streptomycetaceae</taxon>
        <taxon>Streptomyces</taxon>
    </lineage>
</organism>
<dbReference type="InterPro" id="IPR005225">
    <property type="entry name" value="Small_GTP-bd"/>
</dbReference>
<feature type="domain" description="EngA-type G" evidence="11">
    <location>
        <begin position="220"/>
        <end position="393"/>
    </location>
</feature>
<evidence type="ECO:0000256" key="8">
    <source>
        <dbReference type="HAMAP-Rule" id="MF_00195"/>
    </source>
</evidence>
<dbReference type="PANTHER" id="PTHR43834">
    <property type="entry name" value="GTPASE DER"/>
    <property type="match status" value="1"/>
</dbReference>
<keyword evidence="5 8" id="KW-0547">Nucleotide-binding</keyword>
<keyword evidence="4 10" id="KW-0677">Repeat</keyword>
<keyword evidence="3 8" id="KW-0690">Ribosome biogenesis</keyword>
<feature type="binding site" evidence="8">
    <location>
        <begin position="226"/>
        <end position="233"/>
    </location>
    <ligand>
        <name>GTP</name>
        <dbReference type="ChEBI" id="CHEBI:37565"/>
        <label>2</label>
    </ligand>
</feature>
<comment type="similarity">
    <text evidence="1 8 9 10">Belongs to the TRAFAC class TrmE-Era-EngA-EngB-Septin-like GTPase superfamily. EngA (Der) GTPase family.</text>
</comment>
<dbReference type="PRINTS" id="PR00326">
    <property type="entry name" value="GTP1OBG"/>
</dbReference>
<feature type="binding site" evidence="8">
    <location>
        <begin position="338"/>
        <end position="341"/>
    </location>
    <ligand>
        <name>GTP</name>
        <dbReference type="ChEBI" id="CHEBI:37565"/>
        <label>2</label>
    </ligand>
</feature>
<feature type="binding site" evidence="8">
    <location>
        <begin position="273"/>
        <end position="277"/>
    </location>
    <ligand>
        <name>GTP</name>
        <dbReference type="ChEBI" id="CHEBI:37565"/>
        <label>2</label>
    </ligand>
</feature>
<keyword evidence="6 8" id="KW-0342">GTP-binding</keyword>
<protein>
    <recommendedName>
        <fullName evidence="2 8">GTPase Der</fullName>
    </recommendedName>
    <alternativeName>
        <fullName evidence="7 8">GTP-binding protein EngA</fullName>
    </alternativeName>
</protein>
<dbReference type="InterPro" id="IPR031166">
    <property type="entry name" value="G_ENGA"/>
</dbReference>
<dbReference type="InterPro" id="IPR015946">
    <property type="entry name" value="KH_dom-like_a/b"/>
</dbReference>
<evidence type="ECO:0000259" key="11">
    <source>
        <dbReference type="PROSITE" id="PS51712"/>
    </source>
</evidence>
<feature type="binding site" evidence="8">
    <location>
        <begin position="160"/>
        <end position="163"/>
    </location>
    <ligand>
        <name>GTP</name>
        <dbReference type="ChEBI" id="CHEBI:37565"/>
        <label>1</label>
    </ligand>
</feature>
<evidence type="ECO:0000256" key="9">
    <source>
        <dbReference type="PROSITE-ProRule" id="PRU01049"/>
    </source>
</evidence>
<dbReference type="HAMAP" id="MF_00195">
    <property type="entry name" value="GTPase_Der"/>
    <property type="match status" value="1"/>
</dbReference>
<evidence type="ECO:0000256" key="6">
    <source>
        <dbReference type="ARBA" id="ARBA00023134"/>
    </source>
</evidence>
<dbReference type="PIRSF" id="PIRSF006485">
    <property type="entry name" value="GTP-binding_EngA"/>
    <property type="match status" value="1"/>
</dbReference>
<reference evidence="12 13" key="1">
    <citation type="submission" date="2024-10" db="EMBL/GenBank/DDBJ databases">
        <title>The Natural Products Discovery Center: Release of the First 8490 Sequenced Strains for Exploring Actinobacteria Biosynthetic Diversity.</title>
        <authorList>
            <person name="Kalkreuter E."/>
            <person name="Kautsar S.A."/>
            <person name="Yang D."/>
            <person name="Bader C.D."/>
            <person name="Teijaro C.N."/>
            <person name="Fluegel L."/>
            <person name="Davis C.M."/>
            <person name="Simpson J.R."/>
            <person name="Lauterbach L."/>
            <person name="Steele A.D."/>
            <person name="Gui C."/>
            <person name="Meng S."/>
            <person name="Li G."/>
            <person name="Viehrig K."/>
            <person name="Ye F."/>
            <person name="Su P."/>
            <person name="Kiefer A.F."/>
            <person name="Nichols A."/>
            <person name="Cepeda A.J."/>
            <person name="Yan W."/>
            <person name="Fan B."/>
            <person name="Jiang Y."/>
            <person name="Adhikari A."/>
            <person name="Zheng C.-J."/>
            <person name="Schuster L."/>
            <person name="Cowan T.M."/>
            <person name="Smanski M.J."/>
            <person name="Chevrette M.G."/>
            <person name="De Carvalho L.P.S."/>
            <person name="Shen B."/>
        </authorList>
    </citation>
    <scope>NUCLEOTIDE SEQUENCE [LARGE SCALE GENOMIC DNA]</scope>
    <source>
        <strain evidence="12 13">NPDC020602</strain>
    </source>
</reference>
<evidence type="ECO:0000256" key="7">
    <source>
        <dbReference type="ARBA" id="ARBA00032345"/>
    </source>
</evidence>
<evidence type="ECO:0000256" key="2">
    <source>
        <dbReference type="ARBA" id="ARBA00020953"/>
    </source>
</evidence>
<name>A0ABW7UB54_9ACTN</name>
<dbReference type="NCBIfam" id="TIGR00231">
    <property type="entry name" value="small_GTP"/>
    <property type="match status" value="2"/>
</dbReference>
<dbReference type="InterPro" id="IPR006073">
    <property type="entry name" value="GTP-bd"/>
</dbReference>
<dbReference type="PROSITE" id="PS51712">
    <property type="entry name" value="G_ENGA"/>
    <property type="match status" value="2"/>
</dbReference>
<dbReference type="InterPro" id="IPR016484">
    <property type="entry name" value="GTPase_Der"/>
</dbReference>
<dbReference type="InterPro" id="IPR027417">
    <property type="entry name" value="P-loop_NTPase"/>
</dbReference>
<dbReference type="InterPro" id="IPR003593">
    <property type="entry name" value="AAA+_ATPase"/>
</dbReference>
<accession>A0ABW7UB54</accession>
<evidence type="ECO:0000256" key="10">
    <source>
        <dbReference type="RuleBase" id="RU004481"/>
    </source>
</evidence>